<protein>
    <submittedName>
        <fullName evidence="3">Nudix hydrolase domain-containing protein</fullName>
    </submittedName>
</protein>
<feature type="region of interest" description="Disordered" evidence="1">
    <location>
        <begin position="24"/>
        <end position="43"/>
    </location>
</feature>
<accession>A0A0N4ZD14</accession>
<name>A0A0N4ZD14_PARTI</name>
<dbReference type="Gene3D" id="3.30.870.30">
    <property type="entry name" value="MITD, C-terminal phospholipase D-like domain"/>
    <property type="match status" value="1"/>
</dbReference>
<keyword evidence="2" id="KW-1185">Reference proteome</keyword>
<proteinExistence type="predicted"/>
<reference evidence="3" key="1">
    <citation type="submission" date="2017-02" db="UniProtKB">
        <authorList>
            <consortium name="WormBaseParasite"/>
        </authorList>
    </citation>
    <scope>IDENTIFICATION</scope>
</reference>
<dbReference type="Proteomes" id="UP000038045">
    <property type="component" value="Unplaced"/>
</dbReference>
<sequence>MARNINLYKTIYFDNDCLPLLSRSNSTSEDSPKNSPPDSYEGSKNINVYNKTYVTFKTIKIKAKEKKTTYKNIFSVDKIGTNATEMIVEDAYLYSKGQMDNLYNITKIIKSNNKKLEKVLLYIKEPDGNSLIAFGIGLSEPDIGKDIERIQKAEKKEIDNELLVLKKRFNDDLQITFEYYFEKHHNNFSRIFLNNGVRITMKKGLSIYKGVDCYDNFKNPFETIDNDIDFATSELIAF</sequence>
<organism evidence="2 3">
    <name type="scientific">Parastrongyloides trichosuri</name>
    <name type="common">Possum-specific nematode worm</name>
    <dbReference type="NCBI Taxonomy" id="131310"/>
    <lineage>
        <taxon>Eukaryota</taxon>
        <taxon>Metazoa</taxon>
        <taxon>Ecdysozoa</taxon>
        <taxon>Nematoda</taxon>
        <taxon>Chromadorea</taxon>
        <taxon>Rhabditida</taxon>
        <taxon>Tylenchina</taxon>
        <taxon>Panagrolaimomorpha</taxon>
        <taxon>Strongyloidoidea</taxon>
        <taxon>Strongyloididae</taxon>
        <taxon>Parastrongyloides</taxon>
    </lineage>
</organism>
<dbReference type="AlphaFoldDB" id="A0A0N4ZD14"/>
<dbReference type="WBParaSite" id="PTRK_0000543900.1">
    <property type="protein sequence ID" value="PTRK_0000543900.1"/>
    <property type="gene ID" value="PTRK_0000543900"/>
</dbReference>
<evidence type="ECO:0000313" key="2">
    <source>
        <dbReference type="Proteomes" id="UP000038045"/>
    </source>
</evidence>
<evidence type="ECO:0000256" key="1">
    <source>
        <dbReference type="SAM" id="MobiDB-lite"/>
    </source>
</evidence>
<dbReference type="InterPro" id="IPR038113">
    <property type="entry name" value="MITD1_C_sf"/>
</dbReference>
<evidence type="ECO:0000313" key="3">
    <source>
        <dbReference type="WBParaSite" id="PTRK_0000543900.1"/>
    </source>
</evidence>